<name>A0A1B6DFI1_9HEMI</name>
<accession>A0A1B6DFI1</accession>
<dbReference type="AlphaFoldDB" id="A0A1B6DFI1"/>
<feature type="region of interest" description="Disordered" evidence="1">
    <location>
        <begin position="27"/>
        <end position="149"/>
    </location>
</feature>
<sequence>MSGILNTNARVVKINNTAINESVQYDTVDGTSPTKVNHKLKGKGTIKNKENEEVKDLPNNSWRSNHQEISSSDESSLDSESNSSNNSSVCYFDDSSEDYCDCSCSCCSSSSSHLTSSSSSNSSLSSSISTSNSSFSDDTSSEYSTSDTN</sequence>
<feature type="compositionally biased region" description="Basic residues" evidence="1">
    <location>
        <begin position="36"/>
        <end position="46"/>
    </location>
</feature>
<reference evidence="2" key="1">
    <citation type="submission" date="2015-12" db="EMBL/GenBank/DDBJ databases">
        <title>De novo transcriptome assembly of four potential Pierce s Disease insect vectors from Arizona vineyards.</title>
        <authorList>
            <person name="Tassone E.E."/>
        </authorList>
    </citation>
    <scope>NUCLEOTIDE SEQUENCE</scope>
</reference>
<organism evidence="2">
    <name type="scientific">Clastoptera arizonana</name>
    <name type="common">Arizona spittle bug</name>
    <dbReference type="NCBI Taxonomy" id="38151"/>
    <lineage>
        <taxon>Eukaryota</taxon>
        <taxon>Metazoa</taxon>
        <taxon>Ecdysozoa</taxon>
        <taxon>Arthropoda</taxon>
        <taxon>Hexapoda</taxon>
        <taxon>Insecta</taxon>
        <taxon>Pterygota</taxon>
        <taxon>Neoptera</taxon>
        <taxon>Paraneoptera</taxon>
        <taxon>Hemiptera</taxon>
        <taxon>Auchenorrhyncha</taxon>
        <taxon>Cercopoidea</taxon>
        <taxon>Clastopteridae</taxon>
        <taxon>Clastoptera</taxon>
    </lineage>
</organism>
<evidence type="ECO:0000313" key="2">
    <source>
        <dbReference type="EMBL" id="JAS24444.1"/>
    </source>
</evidence>
<dbReference type="EMBL" id="GEDC01012854">
    <property type="protein sequence ID" value="JAS24444.1"/>
    <property type="molecule type" value="Transcribed_RNA"/>
</dbReference>
<feature type="compositionally biased region" description="Low complexity" evidence="1">
    <location>
        <begin position="108"/>
        <end position="149"/>
    </location>
</feature>
<evidence type="ECO:0000256" key="1">
    <source>
        <dbReference type="SAM" id="MobiDB-lite"/>
    </source>
</evidence>
<proteinExistence type="predicted"/>
<protein>
    <submittedName>
        <fullName evidence="2">Uncharacterized protein</fullName>
    </submittedName>
</protein>
<feature type="compositionally biased region" description="Basic and acidic residues" evidence="1">
    <location>
        <begin position="47"/>
        <end position="56"/>
    </location>
</feature>
<gene>
    <name evidence="2" type="ORF">g.31270</name>
</gene>
<feature type="compositionally biased region" description="Polar residues" evidence="1">
    <location>
        <begin position="58"/>
        <end position="69"/>
    </location>
</feature>
<feature type="compositionally biased region" description="Low complexity" evidence="1">
    <location>
        <begin position="70"/>
        <end position="88"/>
    </location>
</feature>